<dbReference type="Proteomes" id="UP000247465">
    <property type="component" value="Chromosome"/>
</dbReference>
<dbReference type="InterPro" id="IPR008257">
    <property type="entry name" value="Pept_M19"/>
</dbReference>
<evidence type="ECO:0000256" key="1">
    <source>
        <dbReference type="SAM" id="Phobius"/>
    </source>
</evidence>
<feature type="transmembrane region" description="Helical" evidence="1">
    <location>
        <begin position="20"/>
        <end position="37"/>
    </location>
</feature>
<protein>
    <recommendedName>
        <fullName evidence="4">Peptidase M19</fullName>
    </recommendedName>
</protein>
<dbReference type="Gene3D" id="3.20.20.140">
    <property type="entry name" value="Metal-dependent hydrolases"/>
    <property type="match status" value="1"/>
</dbReference>
<dbReference type="CDD" id="cd01301">
    <property type="entry name" value="rDP_like"/>
    <property type="match status" value="1"/>
</dbReference>
<reference evidence="2 3" key="1">
    <citation type="submission" date="2018-06" db="EMBL/GenBank/DDBJ databases">
        <title>Draft Genome Sequence of a Novel Marine Bacterium Related to the Verrucomicrobia.</title>
        <authorList>
            <person name="Vosseberg J."/>
            <person name="Martijn J."/>
            <person name="Ettema T.J.G."/>
        </authorList>
    </citation>
    <scope>NUCLEOTIDE SEQUENCE [LARGE SCALE GENOMIC DNA]</scope>
    <source>
        <strain evidence="2">TARA_B100001123</strain>
    </source>
</reference>
<keyword evidence="1" id="KW-1133">Transmembrane helix</keyword>
<proteinExistence type="predicted"/>
<keyword evidence="1" id="KW-0812">Transmembrane</keyword>
<dbReference type="KEGG" id="mtar:DF168_01653"/>
<evidence type="ECO:0000313" key="3">
    <source>
        <dbReference type="Proteomes" id="UP000247465"/>
    </source>
</evidence>
<dbReference type="AlphaFoldDB" id="A0A2Z4ADR5"/>
<dbReference type="GO" id="GO:0006508">
    <property type="term" value="P:proteolysis"/>
    <property type="evidence" value="ECO:0007669"/>
    <property type="project" value="InterPro"/>
</dbReference>
<dbReference type="InterPro" id="IPR032466">
    <property type="entry name" value="Metal_Hydrolase"/>
</dbReference>
<dbReference type="PANTHER" id="PTHR10443:SF12">
    <property type="entry name" value="DIPEPTIDASE"/>
    <property type="match status" value="1"/>
</dbReference>
<accession>A0A2Z4ADR5</accession>
<dbReference type="GO" id="GO:0070573">
    <property type="term" value="F:metallodipeptidase activity"/>
    <property type="evidence" value="ECO:0007669"/>
    <property type="project" value="InterPro"/>
</dbReference>
<keyword evidence="1" id="KW-0472">Membrane</keyword>
<dbReference type="PANTHER" id="PTHR10443">
    <property type="entry name" value="MICROSOMAL DIPEPTIDASE"/>
    <property type="match status" value="1"/>
</dbReference>
<name>A0A2Z4ADR5_9BACT</name>
<dbReference type="Pfam" id="PF01244">
    <property type="entry name" value="Peptidase_M19"/>
    <property type="match status" value="1"/>
</dbReference>
<evidence type="ECO:0000313" key="2">
    <source>
        <dbReference type="EMBL" id="AWT60439.1"/>
    </source>
</evidence>
<sequence length="398" mass="44292">MVREIRRKVFDVRRLGKGLLIGLSVILVSAILAPELLDRYHNRVLNLDIKRAPVEAKELHGSLTVADLHADTLLWSRNFLKRVGYGHLDLPRLREGNVALQVFSVVTKSPRNRNYESNPSDSDILMPGLVLAGWPPRTWSSLLQRALYQSERLKRMVKKSDGDLRLVRNGTDLQLLLASRKETRGLVGALLAIEGAHCLEGQIENIDELFNEGYRMVGLAHFFDNEVGGSAHGVDKKGLTEFGRMVVRQLEKRRMIIDLAHSSPRVYEEVLRMATRPIVVSHGGVKGTCDSVRNLDDNILRTIAERGGLIGIGYWDGAICDPTPSSWARAVEYSIAIMGEDHVALGSDFDGAVAVGFDTSELSLLTAELMALGMKEKTIRKIMGENVVRFLQENLPLN</sequence>
<dbReference type="SUPFAM" id="SSF51556">
    <property type="entry name" value="Metallo-dependent hydrolases"/>
    <property type="match status" value="1"/>
</dbReference>
<evidence type="ECO:0008006" key="4">
    <source>
        <dbReference type="Google" id="ProtNLM"/>
    </source>
</evidence>
<gene>
    <name evidence="2" type="ORF">DF168_01653</name>
</gene>
<dbReference type="PROSITE" id="PS51365">
    <property type="entry name" value="RENAL_DIPEPTIDASE_2"/>
    <property type="match status" value="1"/>
</dbReference>
<dbReference type="EMBL" id="CP029803">
    <property type="protein sequence ID" value="AWT60439.1"/>
    <property type="molecule type" value="Genomic_DNA"/>
</dbReference>
<organism evidence="2 3">
    <name type="scientific">Candidatus Moanibacter tarae</name>
    <dbReference type="NCBI Taxonomy" id="2200854"/>
    <lineage>
        <taxon>Bacteria</taxon>
        <taxon>Pseudomonadati</taxon>
        <taxon>Verrucomicrobiota</taxon>
        <taxon>Opitutia</taxon>
        <taxon>Puniceicoccales</taxon>
        <taxon>Puniceicoccales incertae sedis</taxon>
        <taxon>Candidatus Moanibacter</taxon>
    </lineage>
</organism>